<organism evidence="2 3">
    <name type="scientific">Coniochaeta hoffmannii</name>
    <dbReference type="NCBI Taxonomy" id="91930"/>
    <lineage>
        <taxon>Eukaryota</taxon>
        <taxon>Fungi</taxon>
        <taxon>Dikarya</taxon>
        <taxon>Ascomycota</taxon>
        <taxon>Pezizomycotina</taxon>
        <taxon>Sordariomycetes</taxon>
        <taxon>Sordariomycetidae</taxon>
        <taxon>Coniochaetales</taxon>
        <taxon>Coniochaetaceae</taxon>
        <taxon>Coniochaeta</taxon>
    </lineage>
</organism>
<comment type="caution">
    <text evidence="2">The sequence shown here is derived from an EMBL/GenBank/DDBJ whole genome shotgun (WGS) entry which is preliminary data.</text>
</comment>
<sequence length="94" mass="10375">MSPIIARTAAQAGLRMASRRQFSLMTSLRQLARGFEHGTPFERLPTTQKPATPDWGKQLRRVGGQAVVFFPAMAVLLGWPYAARVGLGNHVGQW</sequence>
<accession>A0AA38R5V9</accession>
<dbReference type="AlphaFoldDB" id="A0AA38R5V9"/>
<reference evidence="2" key="1">
    <citation type="submission" date="2022-07" db="EMBL/GenBank/DDBJ databases">
        <title>Fungi with potential for degradation of polypropylene.</title>
        <authorList>
            <person name="Gostincar C."/>
        </authorList>
    </citation>
    <scope>NUCLEOTIDE SEQUENCE</scope>
    <source>
        <strain evidence="2">EXF-13287</strain>
    </source>
</reference>
<evidence type="ECO:0000313" key="3">
    <source>
        <dbReference type="Proteomes" id="UP001174691"/>
    </source>
</evidence>
<feature type="transmembrane region" description="Helical" evidence="1">
    <location>
        <begin position="62"/>
        <end position="82"/>
    </location>
</feature>
<keyword evidence="3" id="KW-1185">Reference proteome</keyword>
<evidence type="ECO:0000256" key="1">
    <source>
        <dbReference type="SAM" id="Phobius"/>
    </source>
</evidence>
<evidence type="ECO:0000313" key="2">
    <source>
        <dbReference type="EMBL" id="KAJ9134700.1"/>
    </source>
</evidence>
<keyword evidence="1" id="KW-0812">Transmembrane</keyword>
<proteinExistence type="predicted"/>
<gene>
    <name evidence="2" type="ORF">NKR19_g8544</name>
</gene>
<dbReference type="EMBL" id="JANBVN010000177">
    <property type="protein sequence ID" value="KAJ9134700.1"/>
    <property type="molecule type" value="Genomic_DNA"/>
</dbReference>
<protein>
    <submittedName>
        <fullName evidence="2">Uncharacterized protein</fullName>
    </submittedName>
</protein>
<keyword evidence="1" id="KW-1133">Transmembrane helix</keyword>
<name>A0AA38R5V9_9PEZI</name>
<keyword evidence="1" id="KW-0472">Membrane</keyword>
<dbReference type="Proteomes" id="UP001174691">
    <property type="component" value="Unassembled WGS sequence"/>
</dbReference>